<dbReference type="KEGG" id="kbi:30209927"/>
<reference evidence="9" key="2">
    <citation type="submission" date="2013-07" db="EMBL/GenBank/DDBJ databases">
        <authorList>
            <consortium name="The Broad Institute Genome Sequencing Platform"/>
            <person name="Cuomo C."/>
            <person name="Litvintseva A."/>
            <person name="Chen Y."/>
            <person name="Heitman J."/>
            <person name="Sun S."/>
            <person name="Springer D."/>
            <person name="Dromer F."/>
            <person name="Young S.K."/>
            <person name="Zeng Q."/>
            <person name="Gargeya S."/>
            <person name="Fitzgerald M."/>
            <person name="Abouelleil A."/>
            <person name="Alvarado L."/>
            <person name="Berlin A.M."/>
            <person name="Chapman S.B."/>
            <person name="Dewar J."/>
            <person name="Goldberg J."/>
            <person name="Griggs A."/>
            <person name="Gujja S."/>
            <person name="Hansen M."/>
            <person name="Howarth C."/>
            <person name="Imamovic A."/>
            <person name="Larimer J."/>
            <person name="McCowan C."/>
            <person name="Murphy C."/>
            <person name="Pearson M."/>
            <person name="Priest M."/>
            <person name="Roberts A."/>
            <person name="Saif S."/>
            <person name="Shea T."/>
            <person name="Sykes S."/>
            <person name="Wortman J."/>
            <person name="Nusbaum C."/>
            <person name="Birren B."/>
        </authorList>
    </citation>
    <scope>NUCLEOTIDE SEQUENCE</scope>
    <source>
        <strain evidence="9">CBS 10118</strain>
    </source>
</reference>
<dbReference type="PROSITE" id="PS50850">
    <property type="entry name" value="MFS"/>
    <property type="match status" value="1"/>
</dbReference>
<accession>A0A1B9FZ87</accession>
<evidence type="ECO:0000313" key="10">
    <source>
        <dbReference type="Proteomes" id="UP000092730"/>
    </source>
</evidence>
<dbReference type="VEuPathDB" id="FungiDB:I302_05528"/>
<sequence length="528" mass="58102">MPSLADWRSVTPMLMFCILTFATADFTFGLDTGTFGNLQAMPAFLNEFGERNAAGKMILNTNRKSVMNSVVYLGRMVGVFIFEPATERFGFKMMFVFLCAVQLIAVVIELTSKEWIQFTVGRVLTYVTIGLIEAVIPSYSAEIAPAPLRGFFAGLFVPLQSSVGMLTSGVAKAFATTQGKVGWIIPITLQGIPSLIGLSLIWFTVESPRWLLSKGREEEALHNLRRLRNQRDVDAGIPEAEIEAIKSAIAYSNSISQGSWMELFTGSYWRRSVYAAIMFMAYEAGGNQFYNAYGPSFLVEAGLGSKTFIYGIIVNLFGAIGSLTTILTTDTIGRRPLCIIGSASLVLWDCLIGAFGGADDITTNTQKQNIMVASFILLIFSTKVAFATHSFIVTTEMGGVRMRKKLMMVGAFHDVLWSFLTAFFTPYIMKSIHAHIGFLFAGIAGIGLLYAIFLLPELSGRSLEEVDELFEKPRFRWGWQYKGVVTTGAGAQIANLERHDAAAHADVETGKDGEVGQHIVEVDDDRKY</sequence>
<dbReference type="InterPro" id="IPR020846">
    <property type="entry name" value="MFS_dom"/>
</dbReference>
<dbReference type="EMBL" id="CP144545">
    <property type="protein sequence ID" value="WVW85168.1"/>
    <property type="molecule type" value="Genomic_DNA"/>
</dbReference>
<feature type="transmembrane region" description="Helical" evidence="6">
    <location>
        <begin position="339"/>
        <end position="358"/>
    </location>
</feature>
<evidence type="ECO:0000256" key="3">
    <source>
        <dbReference type="ARBA" id="ARBA00022692"/>
    </source>
</evidence>
<feature type="transmembrane region" description="Helical" evidence="6">
    <location>
        <begin position="89"/>
        <end position="108"/>
    </location>
</feature>
<feature type="transmembrane region" description="Helical" evidence="6">
    <location>
        <begin position="370"/>
        <end position="394"/>
    </location>
</feature>
<keyword evidence="5 6" id="KW-0472">Membrane</keyword>
<proteinExistence type="inferred from homology"/>
<keyword evidence="10" id="KW-1185">Reference proteome</keyword>
<feature type="transmembrane region" description="Helical" evidence="6">
    <location>
        <begin position="183"/>
        <end position="205"/>
    </location>
</feature>
<comment type="subcellular location">
    <subcellularLocation>
        <location evidence="1">Membrane</location>
        <topology evidence="1">Multi-pass membrane protein</topology>
    </subcellularLocation>
</comment>
<comment type="similarity">
    <text evidence="2">Belongs to the major facilitator superfamily. Sugar transporter (TC 2.A.1.1) family.</text>
</comment>
<dbReference type="GeneID" id="30209927"/>
<dbReference type="GO" id="GO:0005351">
    <property type="term" value="F:carbohydrate:proton symporter activity"/>
    <property type="evidence" value="ECO:0007669"/>
    <property type="project" value="TreeGrafter"/>
</dbReference>
<evidence type="ECO:0000256" key="4">
    <source>
        <dbReference type="ARBA" id="ARBA00022989"/>
    </source>
</evidence>
<feature type="transmembrane region" description="Helical" evidence="6">
    <location>
        <begin position="12"/>
        <end position="30"/>
    </location>
</feature>
<protein>
    <recommendedName>
        <fullName evidence="7">Major facilitator superfamily (MFS) profile domain-containing protein</fullName>
    </recommendedName>
</protein>
<evidence type="ECO:0000256" key="6">
    <source>
        <dbReference type="SAM" id="Phobius"/>
    </source>
</evidence>
<reference evidence="8" key="1">
    <citation type="submission" date="2013-07" db="EMBL/GenBank/DDBJ databases">
        <title>The Genome Sequence of Cryptococcus bestiolae CBS10118.</title>
        <authorList>
            <consortium name="The Broad Institute Genome Sequencing Platform"/>
            <person name="Cuomo C."/>
            <person name="Litvintseva A."/>
            <person name="Chen Y."/>
            <person name="Heitman J."/>
            <person name="Sun S."/>
            <person name="Springer D."/>
            <person name="Dromer F."/>
            <person name="Young S.K."/>
            <person name="Zeng Q."/>
            <person name="Gargeya S."/>
            <person name="Fitzgerald M."/>
            <person name="Abouelleil A."/>
            <person name="Alvarado L."/>
            <person name="Berlin A.M."/>
            <person name="Chapman S.B."/>
            <person name="Dewar J."/>
            <person name="Goldberg J."/>
            <person name="Griggs A."/>
            <person name="Gujja S."/>
            <person name="Hansen M."/>
            <person name="Howarth C."/>
            <person name="Imamovic A."/>
            <person name="Larimer J."/>
            <person name="McCowan C."/>
            <person name="Murphy C."/>
            <person name="Pearson M."/>
            <person name="Priest M."/>
            <person name="Roberts A."/>
            <person name="Saif S."/>
            <person name="Shea T."/>
            <person name="Sykes S."/>
            <person name="Wortman J."/>
            <person name="Nusbaum C."/>
            <person name="Birren B."/>
        </authorList>
    </citation>
    <scope>NUCLEOTIDE SEQUENCE [LARGE SCALE GENOMIC DNA]</scope>
    <source>
        <strain evidence="8">CBS 10118</strain>
    </source>
</reference>
<dbReference type="InterPro" id="IPR036259">
    <property type="entry name" value="MFS_trans_sf"/>
</dbReference>
<name>A0A1B9FZ87_9TREE</name>
<dbReference type="InterPro" id="IPR050360">
    <property type="entry name" value="MFS_Sugar_Transporters"/>
</dbReference>
<feature type="transmembrane region" description="Helical" evidence="6">
    <location>
        <begin position="406"/>
        <end position="428"/>
    </location>
</feature>
<keyword evidence="4 6" id="KW-1133">Transmembrane helix</keyword>
<dbReference type="AlphaFoldDB" id="A0A1B9FZ87"/>
<dbReference type="PANTHER" id="PTHR48022">
    <property type="entry name" value="PLASTIDIC GLUCOSE TRANSPORTER 4"/>
    <property type="match status" value="1"/>
</dbReference>
<dbReference type="SUPFAM" id="SSF103473">
    <property type="entry name" value="MFS general substrate transporter"/>
    <property type="match status" value="1"/>
</dbReference>
<dbReference type="EMBL" id="KI894022">
    <property type="protein sequence ID" value="OCF24071.1"/>
    <property type="molecule type" value="Genomic_DNA"/>
</dbReference>
<evidence type="ECO:0000256" key="2">
    <source>
        <dbReference type="ARBA" id="ARBA00010992"/>
    </source>
</evidence>
<dbReference type="GO" id="GO:0016020">
    <property type="term" value="C:membrane"/>
    <property type="evidence" value="ECO:0007669"/>
    <property type="project" value="UniProtKB-SubCell"/>
</dbReference>
<reference evidence="9" key="4">
    <citation type="submission" date="2024-02" db="EMBL/GenBank/DDBJ databases">
        <title>Comparative genomics of Cryptococcus and Kwoniella reveals pathogenesis evolution and contrasting modes of karyotype evolution via chromosome fusion or intercentromeric recombination.</title>
        <authorList>
            <person name="Coelho M.A."/>
            <person name="David-Palma M."/>
            <person name="Shea T."/>
            <person name="Bowers K."/>
            <person name="McGinley-Smith S."/>
            <person name="Mohammad A.W."/>
            <person name="Gnirke A."/>
            <person name="Yurkov A.M."/>
            <person name="Nowrousian M."/>
            <person name="Sun S."/>
            <person name="Cuomo C.A."/>
            <person name="Heitman J."/>
        </authorList>
    </citation>
    <scope>NUCLEOTIDE SEQUENCE</scope>
    <source>
        <strain evidence="9">CBS 10118</strain>
    </source>
</reference>
<evidence type="ECO:0000313" key="9">
    <source>
        <dbReference type="EMBL" id="WVW85168.1"/>
    </source>
</evidence>
<feature type="transmembrane region" description="Helical" evidence="6">
    <location>
        <begin position="151"/>
        <end position="171"/>
    </location>
</feature>
<gene>
    <name evidence="8" type="ORF">I302_05528</name>
    <name evidence="9" type="ORF">I302_107206</name>
</gene>
<evidence type="ECO:0000256" key="5">
    <source>
        <dbReference type="ARBA" id="ARBA00023136"/>
    </source>
</evidence>
<dbReference type="OrthoDB" id="6612291at2759"/>
<feature type="transmembrane region" description="Helical" evidence="6">
    <location>
        <begin position="434"/>
        <end position="455"/>
    </location>
</feature>
<dbReference type="Proteomes" id="UP000092730">
    <property type="component" value="Chromosome 5"/>
</dbReference>
<evidence type="ECO:0000313" key="8">
    <source>
        <dbReference type="EMBL" id="OCF24071.1"/>
    </source>
</evidence>
<dbReference type="PANTHER" id="PTHR48022:SF53">
    <property type="entry name" value="ALPHA-GLUCOSIDE TRANSPORTER, PUTATIVE (AFU_ORTHOLOGUE AFUA_3G01700)-RELATED"/>
    <property type="match status" value="1"/>
</dbReference>
<evidence type="ECO:0000256" key="1">
    <source>
        <dbReference type="ARBA" id="ARBA00004141"/>
    </source>
</evidence>
<dbReference type="Pfam" id="PF00083">
    <property type="entry name" value="Sugar_tr"/>
    <property type="match status" value="1"/>
</dbReference>
<feature type="domain" description="Major facilitator superfamily (MFS) profile" evidence="7">
    <location>
        <begin position="17"/>
        <end position="459"/>
    </location>
</feature>
<dbReference type="InterPro" id="IPR005828">
    <property type="entry name" value="MFS_sugar_transport-like"/>
</dbReference>
<feature type="transmembrane region" description="Helical" evidence="6">
    <location>
        <begin position="308"/>
        <end position="327"/>
    </location>
</feature>
<dbReference type="RefSeq" id="XP_019045141.1">
    <property type="nucleotide sequence ID" value="XM_019192144.1"/>
</dbReference>
<dbReference type="Gene3D" id="1.20.1250.20">
    <property type="entry name" value="MFS general substrate transporter like domains"/>
    <property type="match status" value="1"/>
</dbReference>
<keyword evidence="3 6" id="KW-0812">Transmembrane</keyword>
<feature type="transmembrane region" description="Helical" evidence="6">
    <location>
        <begin position="120"/>
        <end position="139"/>
    </location>
</feature>
<evidence type="ECO:0000259" key="7">
    <source>
        <dbReference type="PROSITE" id="PS50850"/>
    </source>
</evidence>
<organism evidence="8">
    <name type="scientific">Kwoniella bestiolae CBS 10118</name>
    <dbReference type="NCBI Taxonomy" id="1296100"/>
    <lineage>
        <taxon>Eukaryota</taxon>
        <taxon>Fungi</taxon>
        <taxon>Dikarya</taxon>
        <taxon>Basidiomycota</taxon>
        <taxon>Agaricomycotina</taxon>
        <taxon>Tremellomycetes</taxon>
        <taxon>Tremellales</taxon>
        <taxon>Cryptococcaceae</taxon>
        <taxon>Kwoniella</taxon>
    </lineage>
</organism>
<reference evidence="8" key="3">
    <citation type="submission" date="2014-01" db="EMBL/GenBank/DDBJ databases">
        <title>Evolution of pathogenesis and genome organization in the Tremellales.</title>
        <authorList>
            <person name="Cuomo C."/>
            <person name="Litvintseva A."/>
            <person name="Heitman J."/>
            <person name="Chen Y."/>
            <person name="Sun S."/>
            <person name="Springer D."/>
            <person name="Dromer F."/>
            <person name="Young S."/>
            <person name="Zeng Q."/>
            <person name="Chapman S."/>
            <person name="Gujja S."/>
            <person name="Saif S."/>
            <person name="Birren B."/>
        </authorList>
    </citation>
    <scope>NUCLEOTIDE SEQUENCE</scope>
    <source>
        <strain evidence="8">CBS 10118</strain>
    </source>
</reference>